<dbReference type="PANTHER" id="PTHR21198">
    <property type="entry name" value="GLUTAMATE RACEMASE"/>
    <property type="match status" value="1"/>
</dbReference>
<dbReference type="NCBIfam" id="TIGR00035">
    <property type="entry name" value="asp_race"/>
    <property type="match status" value="1"/>
</dbReference>
<dbReference type="AlphaFoldDB" id="A0A1V3NS59"/>
<comment type="similarity">
    <text evidence="1">Belongs to the aspartate/glutamate racemases family.</text>
</comment>
<accession>A0A1V3NS59</accession>
<dbReference type="SUPFAM" id="SSF53681">
    <property type="entry name" value="Aspartate/glutamate racemase"/>
    <property type="match status" value="2"/>
</dbReference>
<sequence length="239" mass="25543">METHVTHRIAGILGGMGPEATVDLMSRVIRATPARDDADHVRMVVDNNPQVPSRIRALLDGDGESAGPCLQDMARRLEAWGADFLAMPCNTAHYYYPEIRRAVSIPVLNMLDLSAETIAREHPDIRTVGLLASSAILRLGLYEEALARQGLEAVSPRPDVQDALMAAIRRIKTGRYGNEVDAALNAAAAQLADAGAGVLLIACTELSVVADRLNTPCPVVDSAQVLAEAVVHEARRAGP</sequence>
<protein>
    <recommendedName>
        <fullName evidence="5">Aspartate racemase</fullName>
    </recommendedName>
</protein>
<proteinExistence type="inferred from homology"/>
<dbReference type="Gene3D" id="3.40.50.1860">
    <property type="match status" value="2"/>
</dbReference>
<dbReference type="EMBL" id="MVBK01000019">
    <property type="protein sequence ID" value="OOG27566.1"/>
    <property type="molecule type" value="Genomic_DNA"/>
</dbReference>
<evidence type="ECO:0000256" key="2">
    <source>
        <dbReference type="ARBA" id="ARBA00023235"/>
    </source>
</evidence>
<dbReference type="InterPro" id="IPR018187">
    <property type="entry name" value="Asp/Glu_racemase_AS_1"/>
</dbReference>
<name>A0A1V3NS59_9GAMM</name>
<dbReference type="InterPro" id="IPR001920">
    <property type="entry name" value="Asp/Glu_race"/>
</dbReference>
<reference evidence="3 4" key="1">
    <citation type="submission" date="2017-02" db="EMBL/GenBank/DDBJ databases">
        <title>Genomic diversity within the haloalkaliphilic genus Thioalkalivibrio.</title>
        <authorList>
            <person name="Ahn A.-C."/>
            <person name="Meier-Kolthoff J."/>
            <person name="Overmars L."/>
            <person name="Richter M."/>
            <person name="Woyke T."/>
            <person name="Sorokin D.Y."/>
            <person name="Muyzer G."/>
        </authorList>
    </citation>
    <scope>NUCLEOTIDE SEQUENCE [LARGE SCALE GENOMIC DNA]</scope>
    <source>
        <strain evidence="3 4">ALJD</strain>
    </source>
</reference>
<evidence type="ECO:0000256" key="1">
    <source>
        <dbReference type="ARBA" id="ARBA00007847"/>
    </source>
</evidence>
<organism evidence="3 4">
    <name type="scientific">Thioalkalivibrio denitrificans</name>
    <dbReference type="NCBI Taxonomy" id="108003"/>
    <lineage>
        <taxon>Bacteria</taxon>
        <taxon>Pseudomonadati</taxon>
        <taxon>Pseudomonadota</taxon>
        <taxon>Gammaproteobacteria</taxon>
        <taxon>Chromatiales</taxon>
        <taxon>Ectothiorhodospiraceae</taxon>
        <taxon>Thioalkalivibrio</taxon>
    </lineage>
</organism>
<keyword evidence="4" id="KW-1185">Reference proteome</keyword>
<evidence type="ECO:0000313" key="3">
    <source>
        <dbReference type="EMBL" id="OOG27566.1"/>
    </source>
</evidence>
<evidence type="ECO:0008006" key="5">
    <source>
        <dbReference type="Google" id="ProtNLM"/>
    </source>
</evidence>
<keyword evidence="2" id="KW-0413">Isomerase</keyword>
<dbReference type="InterPro" id="IPR015942">
    <property type="entry name" value="Asp/Glu/hydantoin_racemase"/>
</dbReference>
<dbReference type="OrthoDB" id="9803739at2"/>
<evidence type="ECO:0000313" key="4">
    <source>
        <dbReference type="Proteomes" id="UP000189462"/>
    </source>
</evidence>
<comment type="caution">
    <text evidence="3">The sequence shown here is derived from an EMBL/GenBank/DDBJ whole genome shotgun (WGS) entry which is preliminary data.</text>
</comment>
<gene>
    <name evidence="3" type="ORF">B1C78_03605</name>
</gene>
<dbReference type="GO" id="GO:0047661">
    <property type="term" value="F:amino-acid racemase activity"/>
    <property type="evidence" value="ECO:0007669"/>
    <property type="project" value="InterPro"/>
</dbReference>
<dbReference type="InterPro" id="IPR004380">
    <property type="entry name" value="Asp_race"/>
</dbReference>
<dbReference type="STRING" id="108003.B1C78_03605"/>
<dbReference type="Proteomes" id="UP000189462">
    <property type="component" value="Unassembled WGS sequence"/>
</dbReference>
<dbReference type="PANTHER" id="PTHR21198:SF7">
    <property type="entry name" value="ASPARTATE-GLUTAMATE RACEMASE FAMILY"/>
    <property type="match status" value="1"/>
</dbReference>
<dbReference type="Pfam" id="PF01177">
    <property type="entry name" value="Asp_Glu_race"/>
    <property type="match status" value="1"/>
</dbReference>
<dbReference type="PROSITE" id="PS00923">
    <property type="entry name" value="ASP_GLU_RACEMASE_1"/>
    <property type="match status" value="1"/>
</dbReference>